<keyword evidence="1" id="KW-0560">Oxidoreductase</keyword>
<dbReference type="InterPro" id="IPR001732">
    <property type="entry name" value="UDP-Glc/GDP-Man_DH_N"/>
</dbReference>
<evidence type="ECO:0000313" key="5">
    <source>
        <dbReference type="EMBL" id="OGC41031.1"/>
    </source>
</evidence>
<evidence type="ECO:0000256" key="2">
    <source>
        <dbReference type="ARBA" id="ARBA00023027"/>
    </source>
</evidence>
<dbReference type="SUPFAM" id="SSF48179">
    <property type="entry name" value="6-phosphogluconate dehydrogenase C-terminal domain-like"/>
    <property type="match status" value="1"/>
</dbReference>
<dbReference type="SUPFAM" id="SSF52413">
    <property type="entry name" value="UDP-glucose/GDP-mannose dehydrogenase C-terminal domain"/>
    <property type="match status" value="1"/>
</dbReference>
<name>A0A1F4U812_UNCSA</name>
<keyword evidence="2" id="KW-0520">NAD</keyword>
<dbReference type="InterPro" id="IPR017476">
    <property type="entry name" value="UDP-Glc/GDP-Man"/>
</dbReference>
<dbReference type="SUPFAM" id="SSF51735">
    <property type="entry name" value="NAD(P)-binding Rossmann-fold domains"/>
    <property type="match status" value="1"/>
</dbReference>
<dbReference type="NCBIfam" id="TIGR03026">
    <property type="entry name" value="NDP-sugDHase"/>
    <property type="match status" value="1"/>
</dbReference>
<dbReference type="PIRSF" id="PIRSF000124">
    <property type="entry name" value="UDPglc_GDPman_dh"/>
    <property type="match status" value="1"/>
</dbReference>
<comment type="similarity">
    <text evidence="3">Belongs to the UDP-glucose/GDP-mannose dehydrogenase family.</text>
</comment>
<dbReference type="Gene3D" id="3.40.50.720">
    <property type="entry name" value="NAD(P)-binding Rossmann-like Domain"/>
    <property type="match status" value="2"/>
</dbReference>
<dbReference type="Proteomes" id="UP000179242">
    <property type="component" value="Unassembled WGS sequence"/>
</dbReference>
<dbReference type="GO" id="GO:0016616">
    <property type="term" value="F:oxidoreductase activity, acting on the CH-OH group of donors, NAD or NADP as acceptor"/>
    <property type="evidence" value="ECO:0007669"/>
    <property type="project" value="InterPro"/>
</dbReference>
<evidence type="ECO:0000256" key="1">
    <source>
        <dbReference type="ARBA" id="ARBA00023002"/>
    </source>
</evidence>
<accession>A0A1F4U812</accession>
<evidence type="ECO:0000313" key="6">
    <source>
        <dbReference type="Proteomes" id="UP000179242"/>
    </source>
</evidence>
<dbReference type="GO" id="GO:0000271">
    <property type="term" value="P:polysaccharide biosynthetic process"/>
    <property type="evidence" value="ECO:0007669"/>
    <property type="project" value="InterPro"/>
</dbReference>
<evidence type="ECO:0000259" key="4">
    <source>
        <dbReference type="SMART" id="SM00984"/>
    </source>
</evidence>
<dbReference type="PANTHER" id="PTHR43491">
    <property type="entry name" value="UDP-N-ACETYL-D-MANNOSAMINE DEHYDROGENASE"/>
    <property type="match status" value="1"/>
</dbReference>
<dbReference type="InterPro" id="IPR036220">
    <property type="entry name" value="UDP-Glc/GDP-Man_DH_C_sf"/>
</dbReference>
<comment type="caution">
    <text evidence="5">The sequence shown here is derived from an EMBL/GenBank/DDBJ whole genome shotgun (WGS) entry which is preliminary data.</text>
</comment>
<dbReference type="InterPro" id="IPR014027">
    <property type="entry name" value="UDP-Glc/GDP-Man_DH_C"/>
</dbReference>
<dbReference type="AlphaFoldDB" id="A0A1F4U812"/>
<dbReference type="PANTHER" id="PTHR43491:SF1">
    <property type="entry name" value="UDP-N-ACETYL-D-MANNOSAMINE DEHYDROGENASE"/>
    <property type="match status" value="1"/>
</dbReference>
<dbReference type="GO" id="GO:0051287">
    <property type="term" value="F:NAD binding"/>
    <property type="evidence" value="ECO:0007669"/>
    <property type="project" value="InterPro"/>
</dbReference>
<organism evidence="5 6">
    <name type="scientific">candidate division WOR-1 bacterium RIFOXYC2_FULL_46_14</name>
    <dbReference type="NCBI Taxonomy" id="1802587"/>
    <lineage>
        <taxon>Bacteria</taxon>
        <taxon>Bacillati</taxon>
        <taxon>Saganbacteria</taxon>
    </lineage>
</organism>
<gene>
    <name evidence="5" type="ORF">A2438_01950</name>
</gene>
<feature type="domain" description="UDP-glucose/GDP-mannose dehydrogenase C-terminal" evidence="4">
    <location>
        <begin position="308"/>
        <end position="388"/>
    </location>
</feature>
<dbReference type="InterPro" id="IPR028359">
    <property type="entry name" value="UDP_ManNAc/GlcNAc_DH"/>
</dbReference>
<dbReference type="SMART" id="SM00984">
    <property type="entry name" value="UDPG_MGDP_dh_C"/>
    <property type="match status" value="1"/>
</dbReference>
<protein>
    <submittedName>
        <fullName evidence="5">Nucleotide sugar dehydrogenase</fullName>
    </submittedName>
</protein>
<evidence type="ECO:0000256" key="3">
    <source>
        <dbReference type="PIRNR" id="PIRNR000124"/>
    </source>
</evidence>
<dbReference type="EMBL" id="MEUJ01000002">
    <property type="protein sequence ID" value="OGC41031.1"/>
    <property type="molecule type" value="Genomic_DNA"/>
</dbReference>
<dbReference type="Pfam" id="PF03721">
    <property type="entry name" value="UDPG_MGDP_dh_N"/>
    <property type="match status" value="1"/>
</dbReference>
<dbReference type="Pfam" id="PF03720">
    <property type="entry name" value="UDPG_MGDP_dh_C"/>
    <property type="match status" value="1"/>
</dbReference>
<dbReference type="InterPro" id="IPR008927">
    <property type="entry name" value="6-PGluconate_DH-like_C_sf"/>
</dbReference>
<dbReference type="GO" id="GO:0016628">
    <property type="term" value="F:oxidoreductase activity, acting on the CH-CH group of donors, NAD or NADP as acceptor"/>
    <property type="evidence" value="ECO:0007669"/>
    <property type="project" value="InterPro"/>
</dbReference>
<dbReference type="PIRSF" id="PIRSF500136">
    <property type="entry name" value="UDP_ManNAc_DH"/>
    <property type="match status" value="1"/>
</dbReference>
<dbReference type="Pfam" id="PF00984">
    <property type="entry name" value="UDPG_MGDP_dh"/>
    <property type="match status" value="1"/>
</dbReference>
<dbReference type="InterPro" id="IPR036291">
    <property type="entry name" value="NAD(P)-bd_dom_sf"/>
</dbReference>
<dbReference type="InterPro" id="IPR014026">
    <property type="entry name" value="UDP-Glc/GDP-Man_DH_dimer"/>
</dbReference>
<proteinExistence type="inferred from homology"/>
<sequence length="390" mass="43592">MKFKYKACVVGGCGHVGLPLAITLADAGLETIILDIDEKAVLKVKAGVVPFKEHGAEALLKKALKSKKLSTSTDTAVVSESEYIVIIIGTPIDRHLNPKIQDIHNVVRGLLPHLNNNQTIILRSTVYPGTSQLVYEFLKKNGKNLKLAFCPERIAQGYAIEEIKSLPQIISGIDRASVLSAKKLFSKIVNETVELSLEEAELAKLFTNSWRYIQFATANQFFMIADQKGLDFHKILHAIKHNYPRAKNFPGAGLAAGPCLFKDTMQIAAFNNNQFFLGHAAMLINEGLPDYLVSKLKTKYDLKKKTVGILGMAFKADNDDKRDSLSYKLKKLLEIEAKKVFCTDVYIRDPEFVPAKELCQKSDIIIVACPHKEYKNLKFKLKQKVVDIWS</sequence>
<reference evidence="5 6" key="1">
    <citation type="journal article" date="2016" name="Nat. Commun.">
        <title>Thousands of microbial genomes shed light on interconnected biogeochemical processes in an aquifer system.</title>
        <authorList>
            <person name="Anantharaman K."/>
            <person name="Brown C.T."/>
            <person name="Hug L.A."/>
            <person name="Sharon I."/>
            <person name="Castelle C.J."/>
            <person name="Probst A.J."/>
            <person name="Thomas B.C."/>
            <person name="Singh A."/>
            <person name="Wilkins M.J."/>
            <person name="Karaoz U."/>
            <person name="Brodie E.L."/>
            <person name="Williams K.H."/>
            <person name="Hubbard S.S."/>
            <person name="Banfield J.F."/>
        </authorList>
    </citation>
    <scope>NUCLEOTIDE SEQUENCE [LARGE SCALE GENOMIC DNA]</scope>
</reference>